<organism evidence="3 4">
    <name type="scientific">Tilletia horrida</name>
    <dbReference type="NCBI Taxonomy" id="155126"/>
    <lineage>
        <taxon>Eukaryota</taxon>
        <taxon>Fungi</taxon>
        <taxon>Dikarya</taxon>
        <taxon>Basidiomycota</taxon>
        <taxon>Ustilaginomycotina</taxon>
        <taxon>Exobasidiomycetes</taxon>
        <taxon>Tilletiales</taxon>
        <taxon>Tilletiaceae</taxon>
        <taxon>Tilletia</taxon>
    </lineage>
</organism>
<proteinExistence type="predicted"/>
<sequence>MCSSQASRWALRSPPTYPPTSSNSSGSSSSRPVGKTYADYFSSSTAASEQRRGPVRITISRGARYAIDSKTGLPVFEEVWEEEEIADTVTDMAEAVDLNPSVELDLPTRRYGKPRSRWPQEEKLHLKNERHTAKRVPAQDHLEPSIPAPGRVELDASAEDAHNMVSSSSFLQVQESTTSLYIRETGPSIMVLDTNTLIECSTFFQALFPLLLVRNLNALLLQHVLTKVSPPPAQEVPLDFRPAPFRLALPHIVVRELDKIKGSHRDINKAARQANRWILACLQAQKRSVSTFLSDQAYQAVLEAAVSWGASPEEVVSLANELMSSVIPPEAWALHFETSKQFSDRTQDTDSLLTKTNDEVIVDLCVSMAASTGLPIWLLSNDTNARTLAEIEGIRGLDLENVLRGSTASRPQSKSGGVPPAGDAVRWTRSTGAYSDPLTAAKELIEQWDAQVGNGPPPAPGVRTHKVAAADPDGAEAMDMDP</sequence>
<feature type="region of interest" description="Disordered" evidence="1">
    <location>
        <begin position="406"/>
        <end position="427"/>
    </location>
</feature>
<evidence type="ECO:0000259" key="2">
    <source>
        <dbReference type="Pfam" id="PF13638"/>
    </source>
</evidence>
<dbReference type="AlphaFoldDB" id="A0AAN6JGZ2"/>
<dbReference type="EMBL" id="JAPDMQ010000821">
    <property type="protein sequence ID" value="KAK0520260.1"/>
    <property type="molecule type" value="Genomic_DNA"/>
</dbReference>
<evidence type="ECO:0000256" key="1">
    <source>
        <dbReference type="SAM" id="MobiDB-lite"/>
    </source>
</evidence>
<dbReference type="Proteomes" id="UP001176521">
    <property type="component" value="Unassembled WGS sequence"/>
</dbReference>
<dbReference type="GO" id="GO:0005634">
    <property type="term" value="C:nucleus"/>
    <property type="evidence" value="ECO:0007669"/>
    <property type="project" value="TreeGrafter"/>
</dbReference>
<reference evidence="3" key="1">
    <citation type="journal article" date="2023" name="PhytoFront">
        <title>Draft Genome Resources of Seven Strains of Tilletia horrida, Causal Agent of Kernel Smut of Rice.</title>
        <authorList>
            <person name="Khanal S."/>
            <person name="Antony Babu S."/>
            <person name="Zhou X.G."/>
        </authorList>
    </citation>
    <scope>NUCLEOTIDE SEQUENCE</scope>
    <source>
        <strain evidence="3">TX3</strain>
    </source>
</reference>
<dbReference type="Gene3D" id="3.40.50.1010">
    <property type="entry name" value="5'-nuclease"/>
    <property type="match status" value="1"/>
</dbReference>
<evidence type="ECO:0000313" key="3">
    <source>
        <dbReference type="EMBL" id="KAK0520260.1"/>
    </source>
</evidence>
<feature type="domain" description="PIN" evidence="2">
    <location>
        <begin position="190"/>
        <end position="398"/>
    </location>
</feature>
<dbReference type="PANTHER" id="PTHR16161:SF0">
    <property type="entry name" value="TRANSCRIPTIONAL PROTEIN SWT1"/>
    <property type="match status" value="1"/>
</dbReference>
<dbReference type="Pfam" id="PF13638">
    <property type="entry name" value="PIN_4"/>
    <property type="match status" value="1"/>
</dbReference>
<feature type="region of interest" description="Disordered" evidence="1">
    <location>
        <begin position="450"/>
        <end position="482"/>
    </location>
</feature>
<keyword evidence="4" id="KW-1185">Reference proteome</keyword>
<name>A0AAN6JGZ2_9BASI</name>
<feature type="region of interest" description="Disordered" evidence="1">
    <location>
        <begin position="1"/>
        <end position="36"/>
    </location>
</feature>
<protein>
    <submittedName>
        <fullName evidence="3">Origin recognition complex subunit 2</fullName>
    </submittedName>
</protein>
<feature type="compositionally biased region" description="Polar residues" evidence="1">
    <location>
        <begin position="406"/>
        <end position="415"/>
    </location>
</feature>
<dbReference type="InterPro" id="IPR052626">
    <property type="entry name" value="SWT1_Regulator"/>
</dbReference>
<comment type="caution">
    <text evidence="3">The sequence shown here is derived from an EMBL/GenBank/DDBJ whole genome shotgun (WGS) entry which is preliminary data.</text>
</comment>
<feature type="compositionally biased region" description="Acidic residues" evidence="1">
    <location>
        <begin position="473"/>
        <end position="482"/>
    </location>
</feature>
<accession>A0AAN6JGZ2</accession>
<dbReference type="InterPro" id="IPR002716">
    <property type="entry name" value="PIN_dom"/>
</dbReference>
<dbReference type="PANTHER" id="PTHR16161">
    <property type="entry name" value="TRANSCRIPTIONAL PROTEIN SWT1"/>
    <property type="match status" value="1"/>
</dbReference>
<evidence type="ECO:0000313" key="4">
    <source>
        <dbReference type="Proteomes" id="UP001176521"/>
    </source>
</evidence>
<gene>
    <name evidence="3" type="primary">ORC2_2</name>
    <name evidence="3" type="ORF">OC842_007160</name>
</gene>
<feature type="compositionally biased region" description="Low complexity" evidence="1">
    <location>
        <begin position="19"/>
        <end position="32"/>
    </location>
</feature>